<evidence type="ECO:0000313" key="2">
    <source>
        <dbReference type="Proteomes" id="UP001165489"/>
    </source>
</evidence>
<organism evidence="1 2">
    <name type="scientific">Belliella filtrata</name>
    <dbReference type="NCBI Taxonomy" id="2923435"/>
    <lineage>
        <taxon>Bacteria</taxon>
        <taxon>Pseudomonadati</taxon>
        <taxon>Bacteroidota</taxon>
        <taxon>Cytophagia</taxon>
        <taxon>Cytophagales</taxon>
        <taxon>Cyclobacteriaceae</taxon>
        <taxon>Belliella</taxon>
    </lineage>
</organism>
<name>A0ABS9UYM2_9BACT</name>
<accession>A0ABS9UYM2</accession>
<sequence>MGTIEIGKNAEMILLTSNPLEDIRNIGTIEQAVFEELIYNNKQIIESLKELYR</sequence>
<reference evidence="1" key="1">
    <citation type="submission" date="2022-03" db="EMBL/GenBank/DDBJ databases">
        <title>De novo assembled genomes of Belliella spp. (Cyclobacteriaceae) strains.</title>
        <authorList>
            <person name="Szabo A."/>
            <person name="Korponai K."/>
            <person name="Felfoldi T."/>
        </authorList>
    </citation>
    <scope>NUCLEOTIDE SEQUENCE</scope>
    <source>
        <strain evidence="1">DSM 111904</strain>
    </source>
</reference>
<dbReference type="InterPro" id="IPR011059">
    <property type="entry name" value="Metal-dep_hydrolase_composite"/>
</dbReference>
<dbReference type="RefSeq" id="WP_241347200.1">
    <property type="nucleotide sequence ID" value="NZ_JAKZGP010000009.1"/>
</dbReference>
<dbReference type="Proteomes" id="UP001165489">
    <property type="component" value="Unassembled WGS sequence"/>
</dbReference>
<dbReference type="SUPFAM" id="SSF51338">
    <property type="entry name" value="Composite domain of metallo-dependent hydrolases"/>
    <property type="match status" value="1"/>
</dbReference>
<dbReference type="Gene3D" id="2.30.40.10">
    <property type="entry name" value="Urease, subunit C, domain 1"/>
    <property type="match status" value="1"/>
</dbReference>
<keyword evidence="2" id="KW-1185">Reference proteome</keyword>
<proteinExistence type="predicted"/>
<protein>
    <recommendedName>
        <fullName evidence="3">Amidohydrolase-related domain-containing protein</fullName>
    </recommendedName>
</protein>
<evidence type="ECO:0008006" key="3">
    <source>
        <dbReference type="Google" id="ProtNLM"/>
    </source>
</evidence>
<dbReference type="EMBL" id="JAKZGP010000009">
    <property type="protein sequence ID" value="MCH7408835.1"/>
    <property type="molecule type" value="Genomic_DNA"/>
</dbReference>
<evidence type="ECO:0000313" key="1">
    <source>
        <dbReference type="EMBL" id="MCH7408835.1"/>
    </source>
</evidence>
<gene>
    <name evidence="1" type="ORF">MM239_05475</name>
</gene>
<comment type="caution">
    <text evidence="1">The sequence shown here is derived from an EMBL/GenBank/DDBJ whole genome shotgun (WGS) entry which is preliminary data.</text>
</comment>